<dbReference type="SMART" id="SM00485">
    <property type="entry name" value="XPGN"/>
    <property type="match status" value="1"/>
</dbReference>
<evidence type="ECO:0000259" key="6">
    <source>
        <dbReference type="SMART" id="SM00485"/>
    </source>
</evidence>
<dbReference type="SMART" id="SM00484">
    <property type="entry name" value="XPGI"/>
    <property type="match status" value="1"/>
</dbReference>
<name>A0A6C0I1D7_9ZZZZ</name>
<dbReference type="PANTHER" id="PTHR11081">
    <property type="entry name" value="FLAP ENDONUCLEASE FAMILY MEMBER"/>
    <property type="match status" value="1"/>
</dbReference>
<feature type="coiled-coil region" evidence="4">
    <location>
        <begin position="90"/>
        <end position="132"/>
    </location>
</feature>
<dbReference type="PANTHER" id="PTHR11081:SF9">
    <property type="entry name" value="FLAP ENDONUCLEASE 1"/>
    <property type="match status" value="1"/>
</dbReference>
<keyword evidence="2" id="KW-0255">Endonuclease</keyword>
<keyword evidence="3" id="KW-0460">Magnesium</keyword>
<protein>
    <recommendedName>
        <fullName evidence="8">XPG N-terminal domain-containing protein</fullName>
    </recommendedName>
</protein>
<dbReference type="Gene3D" id="3.40.50.1010">
    <property type="entry name" value="5'-nuclease"/>
    <property type="match status" value="1"/>
</dbReference>
<dbReference type="InterPro" id="IPR006085">
    <property type="entry name" value="XPG_DNA_repair_N"/>
</dbReference>
<evidence type="ECO:0000313" key="7">
    <source>
        <dbReference type="EMBL" id="QHT86166.1"/>
    </source>
</evidence>
<keyword evidence="4" id="KW-0175">Coiled coil</keyword>
<organism evidence="7">
    <name type="scientific">viral metagenome</name>
    <dbReference type="NCBI Taxonomy" id="1070528"/>
    <lineage>
        <taxon>unclassified sequences</taxon>
        <taxon>metagenomes</taxon>
        <taxon>organismal metagenomes</taxon>
    </lineage>
</organism>
<keyword evidence="1" id="KW-0479">Metal-binding</keyword>
<dbReference type="EMBL" id="MN740059">
    <property type="protein sequence ID" value="QHT86166.1"/>
    <property type="molecule type" value="Genomic_DNA"/>
</dbReference>
<dbReference type="InterPro" id="IPR029060">
    <property type="entry name" value="PIN-like_dom_sf"/>
</dbReference>
<reference evidence="7" key="1">
    <citation type="journal article" date="2020" name="Nature">
        <title>Giant virus diversity and host interactions through global metagenomics.</title>
        <authorList>
            <person name="Schulz F."/>
            <person name="Roux S."/>
            <person name="Paez-Espino D."/>
            <person name="Jungbluth S."/>
            <person name="Walsh D.A."/>
            <person name="Denef V.J."/>
            <person name="McMahon K.D."/>
            <person name="Konstantinidis K.T."/>
            <person name="Eloe-Fadrosh E.A."/>
            <person name="Kyrpides N.C."/>
            <person name="Woyke T."/>
        </authorList>
    </citation>
    <scope>NUCLEOTIDE SEQUENCE</scope>
    <source>
        <strain evidence="7">GVMAG-M-3300023184-184</strain>
    </source>
</reference>
<evidence type="ECO:0000259" key="5">
    <source>
        <dbReference type="SMART" id="SM00484"/>
    </source>
</evidence>
<dbReference type="Pfam" id="PF00867">
    <property type="entry name" value="XPG_I"/>
    <property type="match status" value="1"/>
</dbReference>
<accession>A0A6C0I1D7</accession>
<feature type="domain" description="XPG-I" evidence="5">
    <location>
        <begin position="142"/>
        <end position="211"/>
    </location>
</feature>
<keyword evidence="2" id="KW-0378">Hydrolase</keyword>
<feature type="domain" description="XPG N-terminal" evidence="6">
    <location>
        <begin position="1"/>
        <end position="93"/>
    </location>
</feature>
<evidence type="ECO:0000256" key="3">
    <source>
        <dbReference type="ARBA" id="ARBA00022842"/>
    </source>
</evidence>
<dbReference type="AlphaFoldDB" id="A0A6C0I1D7"/>
<dbReference type="InterPro" id="IPR006086">
    <property type="entry name" value="XPG-I_dom"/>
</dbReference>
<dbReference type="GO" id="GO:0017108">
    <property type="term" value="F:5'-flap endonuclease activity"/>
    <property type="evidence" value="ECO:0007669"/>
    <property type="project" value="TreeGrafter"/>
</dbReference>
<sequence>MGIKHLNQYLLKNCSNRAISKISLEHLKGKTIVVDISIYIYKFLIDGQYMEHLYFFLGLFKYYQIEPIFIFDGKPPPEKWDIIKKRKCEKNVAKLEYDALLDQIDELSTDINENIEEKLSTLKKRMISMKDADISETKKMIELFGFTYYDANGEADEVCAYFVLNGLAWACLTDDMDMFLYGCPKVIRSLSMMKREVVLYDTEKIMTELSMPILDFIKVVLLTGCDYYSENTISIKLVFEHYYNYKRDNIEMDFYTWLSEHKNISIDESFHKIYEMFTCIREKEELHMYDNLHMKQEKKSFKMSQIKEMLLVYGFIFI</sequence>
<keyword evidence="2" id="KW-0540">Nuclease</keyword>
<dbReference type="SUPFAM" id="SSF88723">
    <property type="entry name" value="PIN domain-like"/>
    <property type="match status" value="1"/>
</dbReference>
<dbReference type="Pfam" id="PF00752">
    <property type="entry name" value="XPG_N"/>
    <property type="match status" value="1"/>
</dbReference>
<dbReference type="GO" id="GO:0046872">
    <property type="term" value="F:metal ion binding"/>
    <property type="evidence" value="ECO:0007669"/>
    <property type="project" value="UniProtKB-KW"/>
</dbReference>
<evidence type="ECO:0000256" key="1">
    <source>
        <dbReference type="ARBA" id="ARBA00022723"/>
    </source>
</evidence>
<dbReference type="PRINTS" id="PR00853">
    <property type="entry name" value="XPGRADSUPER"/>
</dbReference>
<dbReference type="InterPro" id="IPR006084">
    <property type="entry name" value="XPG/Rad2"/>
</dbReference>
<proteinExistence type="predicted"/>
<evidence type="ECO:0000256" key="2">
    <source>
        <dbReference type="ARBA" id="ARBA00022759"/>
    </source>
</evidence>
<evidence type="ECO:0000256" key="4">
    <source>
        <dbReference type="SAM" id="Coils"/>
    </source>
</evidence>
<evidence type="ECO:0008006" key="8">
    <source>
        <dbReference type="Google" id="ProtNLM"/>
    </source>
</evidence>